<dbReference type="InterPro" id="IPR055357">
    <property type="entry name" value="LRR_At1g61320_AtMIF1"/>
</dbReference>
<dbReference type="PANTHER" id="PTHR34145">
    <property type="entry name" value="OS02G0105600 PROTEIN"/>
    <property type="match status" value="1"/>
</dbReference>
<dbReference type="EMBL" id="GBRH01206457">
    <property type="protein sequence ID" value="JAD91438.1"/>
    <property type="molecule type" value="Transcribed_RNA"/>
</dbReference>
<dbReference type="InterPro" id="IPR053772">
    <property type="entry name" value="At1g61320/At1g61330-like"/>
</dbReference>
<dbReference type="AlphaFoldDB" id="A0A0A9DXL6"/>
<sequence length="175" mass="19987">MVAEKFLHLKHLNICLGDEDDEDIIPTYDYLSLASFLNASPVLESFILTVDEFDMKHDFVFAHMRQITEHKHDKLKKVQINGFCSAKSMVELTYHILENATSLESLTLDTIFGWEADCNKVRCSGRKTGKCRPKGRNMVLEAHKAFSVIKRYILERVPSTVKLNVGEPCSRCHAI</sequence>
<name>A0A0A9DXL6_ARUDO</name>
<evidence type="ECO:0000313" key="2">
    <source>
        <dbReference type="EMBL" id="JAD91438.1"/>
    </source>
</evidence>
<dbReference type="PANTHER" id="PTHR34145:SF78">
    <property type="entry name" value="FBD DOMAIN-CONTAINING PROTEIN"/>
    <property type="match status" value="1"/>
</dbReference>
<dbReference type="Pfam" id="PF23622">
    <property type="entry name" value="LRR_At1g61320_AtMIF1"/>
    <property type="match status" value="1"/>
</dbReference>
<protein>
    <recommendedName>
        <fullName evidence="1">At1g61320/AtMIF1 LRR domain-containing protein</fullName>
    </recommendedName>
</protein>
<organism evidence="2">
    <name type="scientific">Arundo donax</name>
    <name type="common">Giant reed</name>
    <name type="synonym">Donax arundinaceus</name>
    <dbReference type="NCBI Taxonomy" id="35708"/>
    <lineage>
        <taxon>Eukaryota</taxon>
        <taxon>Viridiplantae</taxon>
        <taxon>Streptophyta</taxon>
        <taxon>Embryophyta</taxon>
        <taxon>Tracheophyta</taxon>
        <taxon>Spermatophyta</taxon>
        <taxon>Magnoliopsida</taxon>
        <taxon>Liliopsida</taxon>
        <taxon>Poales</taxon>
        <taxon>Poaceae</taxon>
        <taxon>PACMAD clade</taxon>
        <taxon>Arundinoideae</taxon>
        <taxon>Arundineae</taxon>
        <taxon>Arundo</taxon>
    </lineage>
</organism>
<feature type="domain" description="At1g61320/AtMIF1 LRR" evidence="1">
    <location>
        <begin position="1"/>
        <end position="170"/>
    </location>
</feature>
<reference evidence="2" key="2">
    <citation type="journal article" date="2015" name="Data Brief">
        <title>Shoot transcriptome of the giant reed, Arundo donax.</title>
        <authorList>
            <person name="Barrero R.A."/>
            <person name="Guerrero F.D."/>
            <person name="Moolhuijzen P."/>
            <person name="Goolsby J.A."/>
            <person name="Tidwell J."/>
            <person name="Bellgard S.E."/>
            <person name="Bellgard M.I."/>
        </authorList>
    </citation>
    <scope>NUCLEOTIDE SEQUENCE</scope>
    <source>
        <tissue evidence="2">Shoot tissue taken approximately 20 cm above the soil surface</tissue>
    </source>
</reference>
<reference evidence="2" key="1">
    <citation type="submission" date="2014-09" db="EMBL/GenBank/DDBJ databases">
        <authorList>
            <person name="Magalhaes I.L.F."/>
            <person name="Oliveira U."/>
            <person name="Santos F.R."/>
            <person name="Vidigal T.H.D.A."/>
            <person name="Brescovit A.D."/>
            <person name="Santos A.J."/>
        </authorList>
    </citation>
    <scope>NUCLEOTIDE SEQUENCE</scope>
    <source>
        <tissue evidence="2">Shoot tissue taken approximately 20 cm above the soil surface</tissue>
    </source>
</reference>
<proteinExistence type="predicted"/>
<evidence type="ECO:0000259" key="1">
    <source>
        <dbReference type="Pfam" id="PF23622"/>
    </source>
</evidence>
<accession>A0A0A9DXL6</accession>